<gene>
    <name evidence="1" type="ORF">B0O44_10762</name>
</gene>
<keyword evidence="2" id="KW-1185">Reference proteome</keyword>
<dbReference type="OrthoDB" id="894042at2"/>
<name>A0A318UGE2_9SPHI</name>
<proteinExistence type="predicted"/>
<accession>A0A318UGE2</accession>
<dbReference type="RefSeq" id="WP_072188813.1">
    <property type="nucleotide sequence ID" value="NZ_QKLU01000007.1"/>
</dbReference>
<sequence length="127" mass="14946">MRKMIAIFFLSVYLTAFTPFKEVWKLPVLIEHFMEHRAQDPSISVLAFLDMHYMHGSPHDADYDRDMQLPFKMVAHTSLVTFVIPSVSTHFQIVPPFYNKKEKPLLYNSTAYSFNYQNSIWQPPRAC</sequence>
<dbReference type="Proteomes" id="UP000248198">
    <property type="component" value="Unassembled WGS sequence"/>
</dbReference>
<organism evidence="1 2">
    <name type="scientific">Pedobacter nutrimenti</name>
    <dbReference type="NCBI Taxonomy" id="1241337"/>
    <lineage>
        <taxon>Bacteria</taxon>
        <taxon>Pseudomonadati</taxon>
        <taxon>Bacteroidota</taxon>
        <taxon>Sphingobacteriia</taxon>
        <taxon>Sphingobacteriales</taxon>
        <taxon>Sphingobacteriaceae</taxon>
        <taxon>Pedobacter</taxon>
    </lineage>
</organism>
<dbReference type="EMBL" id="QKLU01000007">
    <property type="protein sequence ID" value="PYF71447.1"/>
    <property type="molecule type" value="Genomic_DNA"/>
</dbReference>
<comment type="caution">
    <text evidence="1">The sequence shown here is derived from an EMBL/GenBank/DDBJ whole genome shotgun (WGS) entry which is preliminary data.</text>
</comment>
<reference evidence="1 2" key="1">
    <citation type="submission" date="2018-06" db="EMBL/GenBank/DDBJ databases">
        <title>Genomic Encyclopedia of Archaeal and Bacterial Type Strains, Phase II (KMG-II): from individual species to whole genera.</title>
        <authorList>
            <person name="Goeker M."/>
        </authorList>
    </citation>
    <scope>NUCLEOTIDE SEQUENCE [LARGE SCALE GENOMIC DNA]</scope>
    <source>
        <strain evidence="1 2">DSM 27372</strain>
    </source>
</reference>
<evidence type="ECO:0000313" key="2">
    <source>
        <dbReference type="Proteomes" id="UP000248198"/>
    </source>
</evidence>
<protein>
    <submittedName>
        <fullName evidence="1">Uncharacterized protein</fullName>
    </submittedName>
</protein>
<dbReference type="AlphaFoldDB" id="A0A318UGE2"/>
<evidence type="ECO:0000313" key="1">
    <source>
        <dbReference type="EMBL" id="PYF71447.1"/>
    </source>
</evidence>